<dbReference type="Pfam" id="PF13855">
    <property type="entry name" value="LRR_8"/>
    <property type="match status" value="1"/>
</dbReference>
<dbReference type="InterPro" id="IPR001611">
    <property type="entry name" value="Leu-rich_rpt"/>
</dbReference>
<feature type="region of interest" description="Disordered" evidence="3">
    <location>
        <begin position="591"/>
        <end position="611"/>
    </location>
</feature>
<feature type="compositionally biased region" description="Polar residues" evidence="3">
    <location>
        <begin position="349"/>
        <end position="377"/>
    </location>
</feature>
<evidence type="ECO:0000313" key="5">
    <source>
        <dbReference type="RefSeq" id="XP_019647896.1"/>
    </source>
</evidence>
<proteinExistence type="predicted"/>
<dbReference type="OrthoDB" id="5855206at2759"/>
<keyword evidence="1" id="KW-0433">Leucine-rich repeat</keyword>
<dbReference type="GeneID" id="109488169"/>
<dbReference type="SMART" id="SM00369">
    <property type="entry name" value="LRR_TYP"/>
    <property type="match status" value="2"/>
</dbReference>
<accession>A0A6P5B069</accession>
<sequence length="611" mass="67625">MTSQHQRKPTARSFVQALRDKYCLDPDEGFGDGGGEFVQIMFVTGPRTPRKEARRSGKPELGHLKTAVLDHKRITYAGIPPGGVADLCPNIADLDLSGNCLSSWREVLSVLSALPKVKSVNFSWNSLNNDTSLIDSWSEPFGQRLEHVMLNGTGAAWDVITALGRHLPGLKELHLCKNGYEMIDFDSAADSAALASLETLTLSENHIRSWDEVWKLRYLPSLRSLVLSGNPLEGLVIDSSADDKTCSETASIREEGQEQSQYDPSAAVLSSETESQSEDDAEDVQVDYSEVRELVRDVLGKVTRSSLENLKKCVLEEFRSKCAVEDSPTGGKGDTQPVDQSDGSRNHSDQSQNGCQTFDQSGNGSEALSQSDATSSRPVGHAHATPFAELKSLSVSDTSLCSWRDLEGLRNIPKLDTLRIQGIPLLQDASPEDRRQLFIASLPSITKLNGSRVAENEREKAERFFLRHFADRDDRPATYRLLKEKHGDLSPVRLVSIGRGFNRWAAVRLVYGGRTVEQATLRTNQTIGKLRDYCAHLVKQYPGWVRLYHVAKSSWEDGSSEMQELFLESLPLSRYDVKDGDEILIDVSRSGREARVKPSNRVTSRPAAPAV</sequence>
<dbReference type="InterPro" id="IPR003591">
    <property type="entry name" value="Leu-rich_rpt_typical-subtyp"/>
</dbReference>
<evidence type="ECO:0000256" key="2">
    <source>
        <dbReference type="ARBA" id="ARBA00022737"/>
    </source>
</evidence>
<dbReference type="Gene3D" id="3.80.10.10">
    <property type="entry name" value="Ribonuclease Inhibitor"/>
    <property type="match status" value="2"/>
</dbReference>
<evidence type="ECO:0000313" key="4">
    <source>
        <dbReference type="Proteomes" id="UP000515135"/>
    </source>
</evidence>
<dbReference type="PANTHER" id="PTHR18849:SF0">
    <property type="entry name" value="CILIA- AND FLAGELLA-ASSOCIATED PROTEIN 410-RELATED"/>
    <property type="match status" value="1"/>
</dbReference>
<dbReference type="FunFam" id="3.80.10.10:FF:001494">
    <property type="entry name" value="Uncharacterized protein"/>
    <property type="match status" value="1"/>
</dbReference>
<organism evidence="4 5">
    <name type="scientific">Branchiostoma belcheri</name>
    <name type="common">Amphioxus</name>
    <dbReference type="NCBI Taxonomy" id="7741"/>
    <lineage>
        <taxon>Eukaryota</taxon>
        <taxon>Metazoa</taxon>
        <taxon>Chordata</taxon>
        <taxon>Cephalochordata</taxon>
        <taxon>Leptocardii</taxon>
        <taxon>Amphioxiformes</taxon>
        <taxon>Branchiostomatidae</taxon>
        <taxon>Branchiostoma</taxon>
    </lineage>
</organism>
<keyword evidence="4" id="KW-1185">Reference proteome</keyword>
<dbReference type="AlphaFoldDB" id="A0A6P5B069"/>
<feature type="compositionally biased region" description="Basic and acidic residues" evidence="3">
    <location>
        <begin position="246"/>
        <end position="256"/>
    </location>
</feature>
<feature type="compositionally biased region" description="Acidic residues" evidence="3">
    <location>
        <begin position="275"/>
        <end position="285"/>
    </location>
</feature>
<gene>
    <name evidence="5" type="primary">LOC109488169</name>
</gene>
<feature type="compositionally biased region" description="Polar residues" evidence="3">
    <location>
        <begin position="258"/>
        <end position="274"/>
    </location>
</feature>
<feature type="region of interest" description="Disordered" evidence="3">
    <location>
        <begin position="324"/>
        <end position="381"/>
    </location>
</feature>
<keyword evidence="2" id="KW-0677">Repeat</keyword>
<dbReference type="FunFam" id="3.80.10.10:FF:001674">
    <property type="entry name" value="Uncharacterized protein"/>
    <property type="match status" value="1"/>
</dbReference>
<evidence type="ECO:0000256" key="3">
    <source>
        <dbReference type="SAM" id="MobiDB-lite"/>
    </source>
</evidence>
<dbReference type="SUPFAM" id="SSF52058">
    <property type="entry name" value="L domain-like"/>
    <property type="match status" value="1"/>
</dbReference>
<dbReference type="InterPro" id="IPR032675">
    <property type="entry name" value="LRR_dom_sf"/>
</dbReference>
<dbReference type="PROSITE" id="PS51450">
    <property type="entry name" value="LRR"/>
    <property type="match status" value="1"/>
</dbReference>
<dbReference type="KEGG" id="bbel:109488169"/>
<protein>
    <submittedName>
        <fullName evidence="5">Uncharacterized protein LOC109488169</fullName>
    </submittedName>
</protein>
<dbReference type="PANTHER" id="PTHR18849">
    <property type="entry name" value="LEUCINE RICH REPEAT PROTEIN"/>
    <property type="match status" value="1"/>
</dbReference>
<reference evidence="5" key="1">
    <citation type="submission" date="2025-08" db="UniProtKB">
        <authorList>
            <consortium name="RefSeq"/>
        </authorList>
    </citation>
    <scope>IDENTIFICATION</scope>
    <source>
        <tissue evidence="5">Gonad</tissue>
    </source>
</reference>
<dbReference type="Proteomes" id="UP000515135">
    <property type="component" value="Unplaced"/>
</dbReference>
<name>A0A6P5B069_BRABE</name>
<dbReference type="RefSeq" id="XP_019647896.1">
    <property type="nucleotide sequence ID" value="XM_019792337.1"/>
</dbReference>
<feature type="region of interest" description="Disordered" evidence="3">
    <location>
        <begin position="246"/>
        <end position="285"/>
    </location>
</feature>
<evidence type="ECO:0000256" key="1">
    <source>
        <dbReference type="ARBA" id="ARBA00022614"/>
    </source>
</evidence>